<gene>
    <name evidence="2" type="ORF">MEUPH1_LOCUS24027</name>
</gene>
<organism evidence="2 3">
    <name type="scientific">Macrosiphum euphorbiae</name>
    <name type="common">potato aphid</name>
    <dbReference type="NCBI Taxonomy" id="13131"/>
    <lineage>
        <taxon>Eukaryota</taxon>
        <taxon>Metazoa</taxon>
        <taxon>Ecdysozoa</taxon>
        <taxon>Arthropoda</taxon>
        <taxon>Hexapoda</taxon>
        <taxon>Insecta</taxon>
        <taxon>Pterygota</taxon>
        <taxon>Neoptera</taxon>
        <taxon>Paraneoptera</taxon>
        <taxon>Hemiptera</taxon>
        <taxon>Sternorrhyncha</taxon>
        <taxon>Aphidomorpha</taxon>
        <taxon>Aphidoidea</taxon>
        <taxon>Aphididae</taxon>
        <taxon>Macrosiphini</taxon>
        <taxon>Macrosiphum</taxon>
    </lineage>
</organism>
<dbReference type="InterPro" id="IPR052958">
    <property type="entry name" value="IFN-induced_PKR_regulator"/>
</dbReference>
<dbReference type="GO" id="GO:0046983">
    <property type="term" value="F:protein dimerization activity"/>
    <property type="evidence" value="ECO:0007669"/>
    <property type="project" value="InterPro"/>
</dbReference>
<dbReference type="Proteomes" id="UP001160148">
    <property type="component" value="Unassembled WGS sequence"/>
</dbReference>
<dbReference type="PANTHER" id="PTHR46289">
    <property type="entry name" value="52 KDA REPRESSOR OF THE INHIBITOR OF THE PROTEIN KINASE-LIKE PROTEIN-RELATED"/>
    <property type="match status" value="1"/>
</dbReference>
<dbReference type="EMBL" id="CARXXK010000084">
    <property type="protein sequence ID" value="CAI6369837.1"/>
    <property type="molecule type" value="Genomic_DNA"/>
</dbReference>
<proteinExistence type="predicted"/>
<feature type="domain" description="HAT C-terminal dimerisation" evidence="1">
    <location>
        <begin position="113"/>
        <end position="181"/>
    </location>
</feature>
<protein>
    <recommendedName>
        <fullName evidence="1">HAT C-terminal dimerisation domain-containing protein</fullName>
    </recommendedName>
</protein>
<evidence type="ECO:0000313" key="2">
    <source>
        <dbReference type="EMBL" id="CAI6369837.1"/>
    </source>
</evidence>
<reference evidence="2 3" key="1">
    <citation type="submission" date="2023-01" db="EMBL/GenBank/DDBJ databases">
        <authorList>
            <person name="Whitehead M."/>
        </authorList>
    </citation>
    <scope>NUCLEOTIDE SEQUENCE [LARGE SCALE GENOMIC DNA]</scope>
</reference>
<comment type="caution">
    <text evidence="2">The sequence shown here is derived from an EMBL/GenBank/DDBJ whole genome shotgun (WGS) entry which is preliminary data.</text>
</comment>
<evidence type="ECO:0000313" key="3">
    <source>
        <dbReference type="Proteomes" id="UP001160148"/>
    </source>
</evidence>
<dbReference type="PANTHER" id="PTHR46289:SF14">
    <property type="entry name" value="DUF4371 DOMAIN-CONTAINING PROTEIN"/>
    <property type="match status" value="1"/>
</dbReference>
<dbReference type="AlphaFoldDB" id="A0AAV0XQX9"/>
<dbReference type="InterPro" id="IPR012337">
    <property type="entry name" value="RNaseH-like_sf"/>
</dbReference>
<name>A0AAV0XQX9_9HEMI</name>
<evidence type="ECO:0000259" key="1">
    <source>
        <dbReference type="Pfam" id="PF05699"/>
    </source>
</evidence>
<accession>A0AAV0XQX9</accession>
<sequence length="199" mass="23363">MGRQWYKWESTVSTKFNFENKFESIFKEAFEIADKFEVVIKVPRTSNRQTLRVNINTTSAEEYYRVSVFIPYLESFANELKERFIDHETTLNSFHSLFSKEELDDDFMTLPTNALQALSFCNNEIYPNIYKLLQILATLPVSTSSNERTFSNLKRIKTYLRNTIGEKRLNGLAMMCIHKDLQLTADKVLDELVKKKTKN</sequence>
<dbReference type="Pfam" id="PF05699">
    <property type="entry name" value="Dimer_Tnp_hAT"/>
    <property type="match status" value="1"/>
</dbReference>
<dbReference type="SUPFAM" id="SSF53098">
    <property type="entry name" value="Ribonuclease H-like"/>
    <property type="match status" value="1"/>
</dbReference>
<dbReference type="InterPro" id="IPR008906">
    <property type="entry name" value="HATC_C_dom"/>
</dbReference>
<keyword evidence="3" id="KW-1185">Reference proteome</keyword>